<keyword evidence="4" id="KW-1185">Reference proteome</keyword>
<feature type="transmembrane region" description="Helical" evidence="1">
    <location>
        <begin position="121"/>
        <end position="147"/>
    </location>
</feature>
<dbReference type="AlphaFoldDB" id="A0A0R2CR42"/>
<feature type="transmembrane region" description="Helical" evidence="1">
    <location>
        <begin position="313"/>
        <end position="334"/>
    </location>
</feature>
<name>A0A0R2CR42_9LACO</name>
<dbReference type="PATRIC" id="fig|1423802.4.peg.1272"/>
<dbReference type="Pfam" id="PF03009">
    <property type="entry name" value="GDPD"/>
    <property type="match status" value="1"/>
</dbReference>
<dbReference type="InterPro" id="IPR017946">
    <property type="entry name" value="PLC-like_Pdiesterase_TIM-brl"/>
</dbReference>
<evidence type="ECO:0000259" key="2">
    <source>
        <dbReference type="PROSITE" id="PS51704"/>
    </source>
</evidence>
<dbReference type="Proteomes" id="UP000051256">
    <property type="component" value="Unassembled WGS sequence"/>
</dbReference>
<feature type="transmembrane region" description="Helical" evidence="1">
    <location>
        <begin position="79"/>
        <end position="100"/>
    </location>
</feature>
<dbReference type="InterPro" id="IPR030395">
    <property type="entry name" value="GP_PDE_dom"/>
</dbReference>
<dbReference type="Gene3D" id="3.20.20.190">
    <property type="entry name" value="Phosphatidylinositol (PI) phosphodiesterase"/>
    <property type="match status" value="1"/>
</dbReference>
<evidence type="ECO:0000256" key="1">
    <source>
        <dbReference type="SAM" id="Phobius"/>
    </source>
</evidence>
<sequence length="596" mass="68216">MNSWQFFKEANHRFWHHWGSYISIVFWTTMLIGAVAVPVFTWLTSWILRMGNIPYVSYTNAIEIITGSPWVALGLLAELLALVVVIYWQFAFILLSIVNIRQEKPRTLWAVLRKTILSLQGTSPVTFLFFLGYFIIIVPFGGLLLSSPLLNKVKIPDFIWQFLLQNPVATVAIVTFYVLVGYLGIRLLLTLPLMIIQQVRTVPAIRLSWRKTHGRVWFYIGNIVLIVGTKALITMLVYLLAYFSQLYLDTTKLAFAGAMVNLFLMELISEFMNYYMSTLVFGLMISGANDFRQLRAASLLQFSRPKVRHWQRWVTGTALVFLTASMVAFNAVVLNGHALSKPMAISHRGVDNGNGVQNTIPALRKTAKENPDYVEMDIHETKDHQFVVMHDENLDDLAGIDKEPHQLTLKQLTRITVRENGHKAKIASFDQYLKVAHQIHQKLLVEIKVTPYDTPNMTSLFIQRYQRTLLKHHDRIHTLSYPVVQQLKSQAPDLFVSYILPYNLTFPETKANAYTMEATTLNDSFISNANQRHQQVYAWTVDDIDQMDQMMFLGVDGIITDQLHELQVEIKDNTDHPSYANLLLALMSELGADSKN</sequence>
<dbReference type="Pfam" id="PF10110">
    <property type="entry name" value="GPDPase_memb"/>
    <property type="match status" value="1"/>
</dbReference>
<accession>A0A0R2CR42</accession>
<evidence type="ECO:0000313" key="4">
    <source>
        <dbReference type="Proteomes" id="UP000051256"/>
    </source>
</evidence>
<dbReference type="SUPFAM" id="SSF51695">
    <property type="entry name" value="PLC-like phosphodiesterases"/>
    <property type="match status" value="1"/>
</dbReference>
<evidence type="ECO:0000313" key="3">
    <source>
        <dbReference type="EMBL" id="KRM94301.1"/>
    </source>
</evidence>
<gene>
    <name evidence="3" type="ORF">FC56_GL001253</name>
</gene>
<feature type="transmembrane region" description="Helical" evidence="1">
    <location>
        <begin position="20"/>
        <end position="43"/>
    </location>
</feature>
<dbReference type="STRING" id="1423802.FC56_GL001253"/>
<feature type="domain" description="GP-PDE" evidence="2">
    <location>
        <begin position="342"/>
        <end position="570"/>
    </location>
</feature>
<dbReference type="Pfam" id="PF13653">
    <property type="entry name" value="GDPD_2"/>
    <property type="match status" value="1"/>
</dbReference>
<dbReference type="RefSeq" id="WP_056977451.1">
    <property type="nucleotide sequence ID" value="NZ_AYZR01000004.1"/>
</dbReference>
<protein>
    <submittedName>
        <fullName evidence="3">Glycerophosphodiester phosphodiesterase</fullName>
    </submittedName>
</protein>
<feature type="transmembrane region" description="Helical" evidence="1">
    <location>
        <begin position="216"/>
        <end position="243"/>
    </location>
</feature>
<dbReference type="PROSITE" id="PS51704">
    <property type="entry name" value="GP_PDE"/>
    <property type="match status" value="1"/>
</dbReference>
<dbReference type="CDD" id="cd08579">
    <property type="entry name" value="GDPD_memb_like"/>
    <property type="match status" value="1"/>
</dbReference>
<comment type="caution">
    <text evidence="3">The sequence shown here is derived from an EMBL/GenBank/DDBJ whole genome shotgun (WGS) entry which is preliminary data.</text>
</comment>
<dbReference type="PANTHER" id="PTHR46211">
    <property type="entry name" value="GLYCEROPHOSPHORYL DIESTER PHOSPHODIESTERASE"/>
    <property type="match status" value="1"/>
</dbReference>
<keyword evidence="1" id="KW-0812">Transmembrane</keyword>
<reference evidence="3 4" key="1">
    <citation type="journal article" date="2015" name="Genome Announc.">
        <title>Expanding the biotechnology potential of lactobacilli through comparative genomics of 213 strains and associated genera.</title>
        <authorList>
            <person name="Sun Z."/>
            <person name="Harris H.M."/>
            <person name="McCann A."/>
            <person name="Guo C."/>
            <person name="Argimon S."/>
            <person name="Zhang W."/>
            <person name="Yang X."/>
            <person name="Jeffery I.B."/>
            <person name="Cooney J.C."/>
            <person name="Kagawa T.F."/>
            <person name="Liu W."/>
            <person name="Song Y."/>
            <person name="Salvetti E."/>
            <person name="Wrobel A."/>
            <person name="Rasinkangas P."/>
            <person name="Parkhill J."/>
            <person name="Rea M.C."/>
            <person name="O'Sullivan O."/>
            <person name="Ritari J."/>
            <person name="Douillard F.P."/>
            <person name="Paul Ross R."/>
            <person name="Yang R."/>
            <person name="Briner A.E."/>
            <person name="Felis G.E."/>
            <person name="de Vos W.M."/>
            <person name="Barrangou R."/>
            <person name="Klaenhammer T.R."/>
            <person name="Caufield P.W."/>
            <person name="Cui Y."/>
            <person name="Zhang H."/>
            <person name="O'Toole P.W."/>
        </authorList>
    </citation>
    <scope>NUCLEOTIDE SEQUENCE [LARGE SCALE GENOMIC DNA]</scope>
    <source>
        <strain evidence="3 4">DSM 24302</strain>
    </source>
</reference>
<dbReference type="GO" id="GO:0006629">
    <property type="term" value="P:lipid metabolic process"/>
    <property type="evidence" value="ECO:0007669"/>
    <property type="project" value="InterPro"/>
</dbReference>
<keyword evidence="1" id="KW-1133">Transmembrane helix</keyword>
<proteinExistence type="predicted"/>
<organism evidence="3 4">
    <name type="scientific">Lentilactobacillus senioris DSM 24302 = JCM 17472</name>
    <dbReference type="NCBI Taxonomy" id="1423802"/>
    <lineage>
        <taxon>Bacteria</taxon>
        <taxon>Bacillati</taxon>
        <taxon>Bacillota</taxon>
        <taxon>Bacilli</taxon>
        <taxon>Lactobacillales</taxon>
        <taxon>Lactobacillaceae</taxon>
        <taxon>Lentilactobacillus</taxon>
    </lineage>
</organism>
<dbReference type="PANTHER" id="PTHR46211:SF8">
    <property type="entry name" value="PHOSPHODIESTERASE"/>
    <property type="match status" value="1"/>
</dbReference>
<dbReference type="EMBL" id="AYZR01000004">
    <property type="protein sequence ID" value="KRM94301.1"/>
    <property type="molecule type" value="Genomic_DNA"/>
</dbReference>
<keyword evidence="1" id="KW-0472">Membrane</keyword>
<dbReference type="GO" id="GO:0008081">
    <property type="term" value="F:phosphoric diester hydrolase activity"/>
    <property type="evidence" value="ECO:0007669"/>
    <property type="project" value="InterPro"/>
</dbReference>
<dbReference type="InterPro" id="IPR018476">
    <property type="entry name" value="GlyceroP-diester-Pdiesterase_M"/>
</dbReference>
<feature type="transmembrane region" description="Helical" evidence="1">
    <location>
        <begin position="167"/>
        <end position="195"/>
    </location>
</feature>